<protein>
    <submittedName>
        <fullName evidence="1">14222_t:CDS:1</fullName>
    </submittedName>
</protein>
<evidence type="ECO:0000313" key="1">
    <source>
        <dbReference type="EMBL" id="CAG8627892.1"/>
    </source>
</evidence>
<proteinExistence type="predicted"/>
<dbReference type="OrthoDB" id="424572at2759"/>
<organism evidence="1 2">
    <name type="scientific">Cetraspora pellucida</name>
    <dbReference type="NCBI Taxonomy" id="1433469"/>
    <lineage>
        <taxon>Eukaryota</taxon>
        <taxon>Fungi</taxon>
        <taxon>Fungi incertae sedis</taxon>
        <taxon>Mucoromycota</taxon>
        <taxon>Glomeromycotina</taxon>
        <taxon>Glomeromycetes</taxon>
        <taxon>Diversisporales</taxon>
        <taxon>Gigasporaceae</taxon>
        <taxon>Cetraspora</taxon>
    </lineage>
</organism>
<name>A0A9N9D9T1_9GLOM</name>
<sequence length="103" mass="12176">LYPCKRRMVMDMEVIKKHADVQIRTSFIHREFDYQDIRKDFVYNILTFDLLEKPFIVILLPTAIVRLVIEIVQKNVTRVTRWLNHGSTGHHLHLGAQLVGNHD</sequence>
<dbReference type="AlphaFoldDB" id="A0A9N9D9T1"/>
<accession>A0A9N9D9T1</accession>
<evidence type="ECO:0000313" key="2">
    <source>
        <dbReference type="Proteomes" id="UP000789759"/>
    </source>
</evidence>
<comment type="caution">
    <text evidence="1">The sequence shown here is derived from an EMBL/GenBank/DDBJ whole genome shotgun (WGS) entry which is preliminary data.</text>
</comment>
<feature type="non-terminal residue" evidence="1">
    <location>
        <position position="1"/>
    </location>
</feature>
<gene>
    <name evidence="1" type="ORF">CPELLU_LOCUS8244</name>
</gene>
<reference evidence="1" key="1">
    <citation type="submission" date="2021-06" db="EMBL/GenBank/DDBJ databases">
        <authorList>
            <person name="Kallberg Y."/>
            <person name="Tangrot J."/>
            <person name="Rosling A."/>
        </authorList>
    </citation>
    <scope>NUCLEOTIDE SEQUENCE</scope>
    <source>
        <strain evidence="1">FL966</strain>
    </source>
</reference>
<dbReference type="Proteomes" id="UP000789759">
    <property type="component" value="Unassembled WGS sequence"/>
</dbReference>
<dbReference type="EMBL" id="CAJVQA010005779">
    <property type="protein sequence ID" value="CAG8627892.1"/>
    <property type="molecule type" value="Genomic_DNA"/>
</dbReference>
<keyword evidence="2" id="KW-1185">Reference proteome</keyword>